<name>A0A9Q3HPU9_9BASI</name>
<dbReference type="GO" id="GO:0003676">
    <property type="term" value="F:nucleic acid binding"/>
    <property type="evidence" value="ECO:0007669"/>
    <property type="project" value="InterPro"/>
</dbReference>
<keyword evidence="3" id="KW-1185">Reference proteome</keyword>
<dbReference type="AlphaFoldDB" id="A0A9Q3HPU9"/>
<evidence type="ECO:0000259" key="1">
    <source>
        <dbReference type="Pfam" id="PF13358"/>
    </source>
</evidence>
<accession>A0A9Q3HPU9</accession>
<dbReference type="Proteomes" id="UP000765509">
    <property type="component" value="Unassembled WGS sequence"/>
</dbReference>
<reference evidence="2" key="1">
    <citation type="submission" date="2021-03" db="EMBL/GenBank/DDBJ databases">
        <title>Draft genome sequence of rust myrtle Austropuccinia psidii MF-1, a brazilian biotype.</title>
        <authorList>
            <person name="Quecine M.C."/>
            <person name="Pachon D.M.R."/>
            <person name="Bonatelli M.L."/>
            <person name="Correr F.H."/>
            <person name="Franceschini L.M."/>
            <person name="Leite T.F."/>
            <person name="Margarido G.R.A."/>
            <person name="Almeida C.A."/>
            <person name="Ferrarezi J.A."/>
            <person name="Labate C.A."/>
        </authorList>
    </citation>
    <scope>NUCLEOTIDE SEQUENCE</scope>
    <source>
        <strain evidence="2">MF-1</strain>
    </source>
</reference>
<gene>
    <name evidence="2" type="ORF">O181_050594</name>
</gene>
<dbReference type="OrthoDB" id="6231388at2759"/>
<organism evidence="2 3">
    <name type="scientific">Austropuccinia psidii MF-1</name>
    <dbReference type="NCBI Taxonomy" id="1389203"/>
    <lineage>
        <taxon>Eukaryota</taxon>
        <taxon>Fungi</taxon>
        <taxon>Dikarya</taxon>
        <taxon>Basidiomycota</taxon>
        <taxon>Pucciniomycotina</taxon>
        <taxon>Pucciniomycetes</taxon>
        <taxon>Pucciniales</taxon>
        <taxon>Sphaerophragmiaceae</taxon>
        <taxon>Austropuccinia</taxon>
    </lineage>
</organism>
<feature type="domain" description="Tc1-like transposase DDE" evidence="1">
    <location>
        <begin position="12"/>
        <end position="66"/>
    </location>
</feature>
<dbReference type="EMBL" id="AVOT02021822">
    <property type="protein sequence ID" value="MBW0510879.1"/>
    <property type="molecule type" value="Genomic_DNA"/>
</dbReference>
<dbReference type="InterPro" id="IPR038717">
    <property type="entry name" value="Tc1-like_DDE_dom"/>
</dbReference>
<comment type="caution">
    <text evidence="2">The sequence shown here is derived from an EMBL/GenBank/DDBJ whole genome shotgun (WGS) entry which is preliminary data.</text>
</comment>
<proteinExistence type="predicted"/>
<dbReference type="InterPro" id="IPR036397">
    <property type="entry name" value="RNaseH_sf"/>
</dbReference>
<dbReference type="Gene3D" id="3.30.420.10">
    <property type="entry name" value="Ribonuclease H-like superfamily/Ribonuclease H"/>
    <property type="match status" value="1"/>
</dbReference>
<sequence length="94" mass="10804">MDKLVEVSVAQNCEGLTLMEDGAPIHTAITNQQLHDQHQICKLNWPPSSPVRNPIETLWFRMKYIVTCIFNPNTMDELMVAINAVWDDLPFDHL</sequence>
<evidence type="ECO:0000313" key="2">
    <source>
        <dbReference type="EMBL" id="MBW0510879.1"/>
    </source>
</evidence>
<evidence type="ECO:0000313" key="3">
    <source>
        <dbReference type="Proteomes" id="UP000765509"/>
    </source>
</evidence>
<dbReference type="Pfam" id="PF13358">
    <property type="entry name" value="DDE_3"/>
    <property type="match status" value="1"/>
</dbReference>
<protein>
    <recommendedName>
        <fullName evidence="1">Tc1-like transposase DDE domain-containing protein</fullName>
    </recommendedName>
</protein>